<accession>A0ABQ2BUX2</accession>
<dbReference type="InterPro" id="IPR005632">
    <property type="entry name" value="Chaperone_Skp"/>
</dbReference>
<keyword evidence="5" id="KW-1185">Reference proteome</keyword>
<dbReference type="Gene3D" id="3.30.910.20">
    <property type="entry name" value="Skp domain"/>
    <property type="match status" value="1"/>
</dbReference>
<dbReference type="RefSeq" id="WP_188373193.1">
    <property type="nucleotide sequence ID" value="NZ_BMDQ01000001.1"/>
</dbReference>
<dbReference type="Pfam" id="PF03938">
    <property type="entry name" value="OmpH"/>
    <property type="match status" value="1"/>
</dbReference>
<dbReference type="PANTHER" id="PTHR35089:SF1">
    <property type="entry name" value="CHAPERONE PROTEIN SKP"/>
    <property type="match status" value="1"/>
</dbReference>
<keyword evidence="2" id="KW-0732">Signal</keyword>
<organism evidence="4 5">
    <name type="scientific">Winogradskyella haliclonae</name>
    <dbReference type="NCBI Taxonomy" id="2048558"/>
    <lineage>
        <taxon>Bacteria</taxon>
        <taxon>Pseudomonadati</taxon>
        <taxon>Bacteroidota</taxon>
        <taxon>Flavobacteriia</taxon>
        <taxon>Flavobacteriales</taxon>
        <taxon>Flavobacteriaceae</taxon>
        <taxon>Winogradskyella</taxon>
    </lineage>
</organism>
<reference evidence="5" key="1">
    <citation type="journal article" date="2019" name="Int. J. Syst. Evol. Microbiol.">
        <title>The Global Catalogue of Microorganisms (GCM) 10K type strain sequencing project: providing services to taxonomists for standard genome sequencing and annotation.</title>
        <authorList>
            <consortium name="The Broad Institute Genomics Platform"/>
            <consortium name="The Broad Institute Genome Sequencing Center for Infectious Disease"/>
            <person name="Wu L."/>
            <person name="Ma J."/>
        </authorList>
    </citation>
    <scope>NUCLEOTIDE SEQUENCE [LARGE SCALE GENOMIC DNA]</scope>
    <source>
        <strain evidence="5">CCM 8681</strain>
    </source>
</reference>
<dbReference type="Proteomes" id="UP000624701">
    <property type="component" value="Unassembled WGS sequence"/>
</dbReference>
<protein>
    <recommendedName>
        <fullName evidence="6">Periplasmic chaperone for outer membrane proteins Skp</fullName>
    </recommendedName>
</protein>
<evidence type="ECO:0000256" key="3">
    <source>
        <dbReference type="SAM" id="Coils"/>
    </source>
</evidence>
<gene>
    <name evidence="4" type="ORF">GCM10011444_05760</name>
</gene>
<dbReference type="SMART" id="SM00935">
    <property type="entry name" value="OmpH"/>
    <property type="match status" value="1"/>
</dbReference>
<evidence type="ECO:0000256" key="2">
    <source>
        <dbReference type="ARBA" id="ARBA00022729"/>
    </source>
</evidence>
<sequence length="174" mass="20084">MKTIFKLLIIALLFSSCQEQQKIGFIDNGDVINDYKMKIDVEETYKVKKEAFEKRMDSINRDFQVEVKAFQLAQAKMSQNKAQEKYNELGQKNQQLTQQFQIEQQVMQQAFAKEMDSIISKVDDFVSEYGKANGYTFILGKNEAGSVMYGQEANDLTKTITEALNAEYKPEEKK</sequence>
<comment type="similarity">
    <text evidence="1">Belongs to the Skp family.</text>
</comment>
<dbReference type="EMBL" id="BMDQ01000001">
    <property type="protein sequence ID" value="GGI56267.1"/>
    <property type="molecule type" value="Genomic_DNA"/>
</dbReference>
<proteinExistence type="inferred from homology"/>
<evidence type="ECO:0000313" key="5">
    <source>
        <dbReference type="Proteomes" id="UP000624701"/>
    </source>
</evidence>
<dbReference type="SUPFAM" id="SSF111384">
    <property type="entry name" value="OmpH-like"/>
    <property type="match status" value="1"/>
</dbReference>
<dbReference type="PANTHER" id="PTHR35089">
    <property type="entry name" value="CHAPERONE PROTEIN SKP"/>
    <property type="match status" value="1"/>
</dbReference>
<name>A0ABQ2BUX2_9FLAO</name>
<evidence type="ECO:0000256" key="1">
    <source>
        <dbReference type="ARBA" id="ARBA00009091"/>
    </source>
</evidence>
<dbReference type="PROSITE" id="PS51257">
    <property type="entry name" value="PROKAR_LIPOPROTEIN"/>
    <property type="match status" value="1"/>
</dbReference>
<keyword evidence="3" id="KW-0175">Coiled coil</keyword>
<comment type="caution">
    <text evidence="4">The sequence shown here is derived from an EMBL/GenBank/DDBJ whole genome shotgun (WGS) entry which is preliminary data.</text>
</comment>
<evidence type="ECO:0000313" key="4">
    <source>
        <dbReference type="EMBL" id="GGI56267.1"/>
    </source>
</evidence>
<dbReference type="InterPro" id="IPR024930">
    <property type="entry name" value="Skp_dom_sf"/>
</dbReference>
<evidence type="ECO:0008006" key="6">
    <source>
        <dbReference type="Google" id="ProtNLM"/>
    </source>
</evidence>
<feature type="coiled-coil region" evidence="3">
    <location>
        <begin position="72"/>
        <end position="99"/>
    </location>
</feature>